<dbReference type="InterPro" id="IPR024747">
    <property type="entry name" value="Pyridox_Oxase-rel"/>
</dbReference>
<protein>
    <recommendedName>
        <fullName evidence="1">HTH cro/C1-type domain-containing protein</fullName>
    </recommendedName>
</protein>
<evidence type="ECO:0000259" key="1">
    <source>
        <dbReference type="PROSITE" id="PS50943"/>
    </source>
</evidence>
<dbReference type="SUPFAM" id="SSF47413">
    <property type="entry name" value="lambda repressor-like DNA-binding domains"/>
    <property type="match status" value="1"/>
</dbReference>
<dbReference type="PROSITE" id="PS50943">
    <property type="entry name" value="HTH_CROC1"/>
    <property type="match status" value="1"/>
</dbReference>
<dbReference type="Gene3D" id="1.10.260.40">
    <property type="entry name" value="lambda repressor-like DNA-binding domains"/>
    <property type="match status" value="1"/>
</dbReference>
<dbReference type="SMART" id="SM00530">
    <property type="entry name" value="HTH_XRE"/>
    <property type="match status" value="1"/>
</dbReference>
<gene>
    <name evidence="2" type="ORF">GCM10022224_058460</name>
</gene>
<dbReference type="SUPFAM" id="SSF50475">
    <property type="entry name" value="FMN-binding split barrel"/>
    <property type="match status" value="1"/>
</dbReference>
<dbReference type="Proteomes" id="UP001500902">
    <property type="component" value="Unassembled WGS sequence"/>
</dbReference>
<dbReference type="Gene3D" id="2.30.110.10">
    <property type="entry name" value="Electron Transport, Fmn-binding Protein, Chain A"/>
    <property type="match status" value="1"/>
</dbReference>
<accession>A0ABP7CF51</accession>
<keyword evidence="3" id="KW-1185">Reference proteome</keyword>
<dbReference type="InterPro" id="IPR001387">
    <property type="entry name" value="Cro/C1-type_HTH"/>
</dbReference>
<dbReference type="CDD" id="cd00093">
    <property type="entry name" value="HTH_XRE"/>
    <property type="match status" value="1"/>
</dbReference>
<reference evidence="3" key="1">
    <citation type="journal article" date="2019" name="Int. J. Syst. Evol. Microbiol.">
        <title>The Global Catalogue of Microorganisms (GCM) 10K type strain sequencing project: providing services to taxonomists for standard genome sequencing and annotation.</title>
        <authorList>
            <consortium name="The Broad Institute Genomics Platform"/>
            <consortium name="The Broad Institute Genome Sequencing Center for Infectious Disease"/>
            <person name="Wu L."/>
            <person name="Ma J."/>
        </authorList>
    </citation>
    <scope>NUCLEOTIDE SEQUENCE [LARGE SCALE GENOMIC DNA]</scope>
    <source>
        <strain evidence="3">JCM 16904</strain>
    </source>
</reference>
<sequence length="231" mass="25149">MGSFMAMTREDTLMTGNGDFGRRISHHRHRLGLTPEQVADRADMSAGYVQYLESHLGIPDPGTVARLAAALETTVEDLRGGGRDRPPGPGHAAPNAVLEVLEPEECLRLIAPGGIGRVAFNSLDGPTVLPVNYRLHGGAIVFRTAYGGPMDQGLRTGVEGVEIKIGFQVDRLDEVRREGWSVLVQGPAHHVPPDEVEKVAEADVSPWAGGERHLYLRIVPHRITGRRIHCR</sequence>
<comment type="caution">
    <text evidence="2">The sequence shown here is derived from an EMBL/GenBank/DDBJ whole genome shotgun (WGS) entry which is preliminary data.</text>
</comment>
<evidence type="ECO:0000313" key="2">
    <source>
        <dbReference type="EMBL" id="GAA3685953.1"/>
    </source>
</evidence>
<dbReference type="Pfam" id="PF12900">
    <property type="entry name" value="Pyridox_ox_2"/>
    <property type="match status" value="1"/>
</dbReference>
<name>A0ABP7CF51_9ACTN</name>
<feature type="domain" description="HTH cro/C1-type" evidence="1">
    <location>
        <begin position="24"/>
        <end position="78"/>
    </location>
</feature>
<evidence type="ECO:0000313" key="3">
    <source>
        <dbReference type="Proteomes" id="UP001500902"/>
    </source>
</evidence>
<organism evidence="2 3">
    <name type="scientific">Nonomuraea antimicrobica</name>
    <dbReference type="NCBI Taxonomy" id="561173"/>
    <lineage>
        <taxon>Bacteria</taxon>
        <taxon>Bacillati</taxon>
        <taxon>Actinomycetota</taxon>
        <taxon>Actinomycetes</taxon>
        <taxon>Streptosporangiales</taxon>
        <taxon>Streptosporangiaceae</taxon>
        <taxon>Nonomuraea</taxon>
    </lineage>
</organism>
<dbReference type="InterPro" id="IPR010982">
    <property type="entry name" value="Lambda_DNA-bd_dom_sf"/>
</dbReference>
<dbReference type="EMBL" id="BAAAZP010000102">
    <property type="protein sequence ID" value="GAA3685953.1"/>
    <property type="molecule type" value="Genomic_DNA"/>
</dbReference>
<proteinExistence type="predicted"/>
<dbReference type="InterPro" id="IPR012349">
    <property type="entry name" value="Split_barrel_FMN-bd"/>
</dbReference>
<dbReference type="Pfam" id="PF13560">
    <property type="entry name" value="HTH_31"/>
    <property type="match status" value="1"/>
</dbReference>